<feature type="transmembrane region" description="Helical" evidence="1">
    <location>
        <begin position="55"/>
        <end position="83"/>
    </location>
</feature>
<dbReference type="KEGG" id="paa:Paes_0421"/>
<name>B4S4Y0_PROA2</name>
<reference evidence="2" key="1">
    <citation type="submission" date="2008-06" db="EMBL/GenBank/DDBJ databases">
        <title>Complete sequence of chromosome of Prosthecochloris aestuarii DSM 271.</title>
        <authorList>
            <consortium name="US DOE Joint Genome Institute"/>
            <person name="Lucas S."/>
            <person name="Copeland A."/>
            <person name="Lapidus A."/>
            <person name="Glavina del Rio T."/>
            <person name="Dalin E."/>
            <person name="Tice H."/>
            <person name="Bruce D."/>
            <person name="Goodwin L."/>
            <person name="Pitluck S."/>
            <person name="Schmutz J."/>
            <person name="Larimer F."/>
            <person name="Land M."/>
            <person name="Hauser L."/>
            <person name="Kyrpides N."/>
            <person name="Anderson I."/>
            <person name="Liu Z."/>
            <person name="Li T."/>
            <person name="Zhao F."/>
            <person name="Overmann J."/>
            <person name="Bryant D.A."/>
            <person name="Richardson P."/>
        </authorList>
    </citation>
    <scope>NUCLEOTIDE SEQUENCE [LARGE SCALE GENOMIC DNA]</scope>
    <source>
        <strain evidence="2">DSM 271</strain>
    </source>
</reference>
<feature type="transmembrane region" description="Helical" evidence="1">
    <location>
        <begin position="89"/>
        <end position="109"/>
    </location>
</feature>
<keyword evidence="1" id="KW-1133">Transmembrane helix</keyword>
<dbReference type="STRING" id="290512.Paes_0421"/>
<keyword evidence="1" id="KW-0812">Transmembrane</keyword>
<evidence type="ECO:0000313" key="3">
    <source>
        <dbReference type="Proteomes" id="UP000002725"/>
    </source>
</evidence>
<evidence type="ECO:0008006" key="4">
    <source>
        <dbReference type="Google" id="ProtNLM"/>
    </source>
</evidence>
<proteinExistence type="predicted"/>
<keyword evidence="3" id="KW-1185">Reference proteome</keyword>
<accession>B4S4Y0</accession>
<gene>
    <name evidence="2" type="ordered locus">Paes_0421</name>
</gene>
<dbReference type="EMBL" id="CP001108">
    <property type="protein sequence ID" value="ACF45478.1"/>
    <property type="molecule type" value="Genomic_DNA"/>
</dbReference>
<dbReference type="HOGENOM" id="CLU_144655_0_0_10"/>
<dbReference type="RefSeq" id="WP_012505015.1">
    <property type="nucleotide sequence ID" value="NC_011059.1"/>
</dbReference>
<keyword evidence="1" id="KW-0472">Membrane</keyword>
<dbReference type="eggNOG" id="ENOG50330GN">
    <property type="taxonomic scope" value="Bacteria"/>
</dbReference>
<protein>
    <recommendedName>
        <fullName evidence="4">Phage holin family protein</fullName>
    </recommendedName>
</protein>
<evidence type="ECO:0000256" key="1">
    <source>
        <dbReference type="SAM" id="Phobius"/>
    </source>
</evidence>
<sequence length="132" mass="14729">MSHFFSREKQKPATGRDEPGIAELISNTITESYDDLLDIIDAKAELIKIELTEKLAIVGALLIMAILLLAGIIYLFTSIALLVGELLGHMYLGYLILSSCFLLCVLFFTKIRPSLLKNMIHKILLSTHGTRH</sequence>
<dbReference type="Proteomes" id="UP000002725">
    <property type="component" value="Chromosome"/>
</dbReference>
<evidence type="ECO:0000313" key="2">
    <source>
        <dbReference type="EMBL" id="ACF45478.1"/>
    </source>
</evidence>
<dbReference type="AlphaFoldDB" id="B4S4Y0"/>
<organism evidence="2 3">
    <name type="scientific">Prosthecochloris aestuarii (strain DSM 271 / SK 413)</name>
    <dbReference type="NCBI Taxonomy" id="290512"/>
    <lineage>
        <taxon>Bacteria</taxon>
        <taxon>Pseudomonadati</taxon>
        <taxon>Chlorobiota</taxon>
        <taxon>Chlorobiia</taxon>
        <taxon>Chlorobiales</taxon>
        <taxon>Chlorobiaceae</taxon>
        <taxon>Prosthecochloris</taxon>
    </lineage>
</organism>